<organism evidence="2">
    <name type="scientific">Ixodes ricinus</name>
    <name type="common">Common tick</name>
    <name type="synonym">Acarus ricinus</name>
    <dbReference type="NCBI Taxonomy" id="34613"/>
    <lineage>
        <taxon>Eukaryota</taxon>
        <taxon>Metazoa</taxon>
        <taxon>Ecdysozoa</taxon>
        <taxon>Arthropoda</taxon>
        <taxon>Chelicerata</taxon>
        <taxon>Arachnida</taxon>
        <taxon>Acari</taxon>
        <taxon>Parasitiformes</taxon>
        <taxon>Ixodida</taxon>
        <taxon>Ixodoidea</taxon>
        <taxon>Ixodidae</taxon>
        <taxon>Ixodinae</taxon>
        <taxon>Ixodes</taxon>
    </lineage>
</organism>
<dbReference type="EMBL" id="GIFC01002322">
    <property type="protein sequence ID" value="MXU84405.1"/>
    <property type="molecule type" value="Transcribed_RNA"/>
</dbReference>
<accession>A0A6B0U746</accession>
<sequence length="80" mass="9156">MLLHVLFLLLPSIASNERLGAASLASFSLRELQTSRGERRVARQAATSKMAEFTIFRVKKILNLSHQNWGLWKSNRLYLV</sequence>
<keyword evidence="1" id="KW-0732">Signal</keyword>
<feature type="signal peptide" evidence="1">
    <location>
        <begin position="1"/>
        <end position="16"/>
    </location>
</feature>
<evidence type="ECO:0000313" key="2">
    <source>
        <dbReference type="EMBL" id="MXU84405.1"/>
    </source>
</evidence>
<feature type="chain" id="PRO_5025473748" evidence="1">
    <location>
        <begin position="17"/>
        <end position="80"/>
    </location>
</feature>
<proteinExistence type="predicted"/>
<reference evidence="2" key="1">
    <citation type="submission" date="2019-12" db="EMBL/GenBank/DDBJ databases">
        <title>An insight into the sialome of adult female Ixodes ricinus ticks feeding for 6 days.</title>
        <authorList>
            <person name="Perner J."/>
            <person name="Ribeiro J.M.C."/>
        </authorList>
    </citation>
    <scope>NUCLEOTIDE SEQUENCE</scope>
    <source>
        <strain evidence="2">Semi-engorged</strain>
        <tissue evidence="2">Salivary glands</tissue>
    </source>
</reference>
<dbReference type="AlphaFoldDB" id="A0A6B0U746"/>
<protein>
    <submittedName>
        <fullName evidence="2">Putative secreted protein</fullName>
    </submittedName>
</protein>
<evidence type="ECO:0000256" key="1">
    <source>
        <dbReference type="SAM" id="SignalP"/>
    </source>
</evidence>
<name>A0A6B0U746_IXORI</name>